<evidence type="ECO:0000313" key="3">
    <source>
        <dbReference type="Proteomes" id="UP001391051"/>
    </source>
</evidence>
<name>A0ABR1QP83_9PEZI</name>
<reference evidence="2 3" key="1">
    <citation type="submission" date="2023-01" db="EMBL/GenBank/DDBJ databases">
        <title>Analysis of 21 Apiospora genomes using comparative genomics revels a genus with tremendous synthesis potential of carbohydrate active enzymes and secondary metabolites.</title>
        <authorList>
            <person name="Sorensen T."/>
        </authorList>
    </citation>
    <scope>NUCLEOTIDE SEQUENCE [LARGE SCALE GENOMIC DNA]</scope>
    <source>
        <strain evidence="2 3">CBS 24483</strain>
    </source>
</reference>
<dbReference type="RefSeq" id="XP_066703786.1">
    <property type="nucleotide sequence ID" value="XM_066838722.1"/>
</dbReference>
<evidence type="ECO:0000313" key="2">
    <source>
        <dbReference type="EMBL" id="KAK7961675.1"/>
    </source>
</evidence>
<proteinExistence type="predicted"/>
<dbReference type="GeneID" id="92071784"/>
<keyword evidence="3" id="KW-1185">Reference proteome</keyword>
<gene>
    <name evidence="2" type="ORF">PG986_002500</name>
</gene>
<comment type="caution">
    <text evidence="2">The sequence shown here is derived from an EMBL/GenBank/DDBJ whole genome shotgun (WGS) entry which is preliminary data.</text>
</comment>
<feature type="region of interest" description="Disordered" evidence="1">
    <location>
        <begin position="256"/>
        <end position="284"/>
    </location>
</feature>
<organism evidence="2 3">
    <name type="scientific">Apiospora aurea</name>
    <dbReference type="NCBI Taxonomy" id="335848"/>
    <lineage>
        <taxon>Eukaryota</taxon>
        <taxon>Fungi</taxon>
        <taxon>Dikarya</taxon>
        <taxon>Ascomycota</taxon>
        <taxon>Pezizomycotina</taxon>
        <taxon>Sordariomycetes</taxon>
        <taxon>Xylariomycetidae</taxon>
        <taxon>Amphisphaeriales</taxon>
        <taxon>Apiosporaceae</taxon>
        <taxon>Apiospora</taxon>
    </lineage>
</organism>
<dbReference type="EMBL" id="JAQQWE010000002">
    <property type="protein sequence ID" value="KAK7961675.1"/>
    <property type="molecule type" value="Genomic_DNA"/>
</dbReference>
<dbReference type="Proteomes" id="UP001391051">
    <property type="component" value="Unassembled WGS sequence"/>
</dbReference>
<sequence length="437" mass="49303">MQSQSNESHTLLGKLASYFRWHKCMGRNVTSLESSRQGLHPVKLEKVSIRLSNNLHTTEYDATIPAIFNSNCNENLISRDIVERIMGANTILRAGDSGVIRIEFNFVGQRQRFETSHRIADIPRPEKIMFGRFRSHKDISDPSPLELHILNMDALSEYCTCCTEAVCRISDLSGPESCSWPNHAKQEDGHIDPGNLTEGETVDEAFVTEPVTVVRKRTPQDKSTALNLPTKDGDTIPAQLQFEHEYDSPRLQQHTLTPTRQNEHPSSNASFQISNGGTSDSWGQQSFSTRQAALTNNTSVDSHGVVARTEGQTQQSQTHRDQASDSGEYSRAQEHLQEKGYVSQQNEVTLSAATQPNSRFEKENAPTAGIIEGAPRAGREECDQHNDKVNHADEDEKLLLPFPDDYWTYDNEAKKYFHVDREEDGQETKVWYPLEFL</sequence>
<accession>A0ABR1QP83</accession>
<protein>
    <submittedName>
        <fullName evidence="2">Uncharacterized protein</fullName>
    </submittedName>
</protein>
<evidence type="ECO:0000256" key="1">
    <source>
        <dbReference type="SAM" id="MobiDB-lite"/>
    </source>
</evidence>
<feature type="region of interest" description="Disordered" evidence="1">
    <location>
        <begin position="308"/>
        <end position="330"/>
    </location>
</feature>